<protein>
    <submittedName>
        <fullName evidence="2">ATP-binding protein</fullName>
    </submittedName>
</protein>
<comment type="caution">
    <text evidence="2">The sequence shown here is derived from an EMBL/GenBank/DDBJ whole genome shotgun (WGS) entry which is preliminary data.</text>
</comment>
<keyword evidence="2" id="KW-0547">Nucleotide-binding</keyword>
<accession>A0A9D1VWT3</accession>
<feature type="non-terminal residue" evidence="2">
    <location>
        <position position="508"/>
    </location>
</feature>
<reference evidence="2" key="1">
    <citation type="journal article" date="2021" name="PeerJ">
        <title>Extensive microbial diversity within the chicken gut microbiome revealed by metagenomics and culture.</title>
        <authorList>
            <person name="Gilroy R."/>
            <person name="Ravi A."/>
            <person name="Getino M."/>
            <person name="Pursley I."/>
            <person name="Horton D.L."/>
            <person name="Alikhan N.F."/>
            <person name="Baker D."/>
            <person name="Gharbi K."/>
            <person name="Hall N."/>
            <person name="Watson M."/>
            <person name="Adriaenssens E.M."/>
            <person name="Foster-Nyarko E."/>
            <person name="Jarju S."/>
            <person name="Secka A."/>
            <person name="Antonio M."/>
            <person name="Oren A."/>
            <person name="Chaudhuri R.R."/>
            <person name="La Ragione R."/>
            <person name="Hildebrand F."/>
            <person name="Pallen M.J."/>
        </authorList>
    </citation>
    <scope>NUCLEOTIDE SEQUENCE</scope>
    <source>
        <strain evidence="2">ChiSjej5B23-15282</strain>
    </source>
</reference>
<dbReference type="InterPro" id="IPR027417">
    <property type="entry name" value="P-loop_NTPase"/>
</dbReference>
<name>A0A9D1VWT3_9FIRM</name>
<dbReference type="SUPFAM" id="SSF52540">
    <property type="entry name" value="P-loop containing nucleoside triphosphate hydrolases"/>
    <property type="match status" value="1"/>
</dbReference>
<keyword evidence="2" id="KW-0067">ATP-binding</keyword>
<dbReference type="InterPro" id="IPR018631">
    <property type="entry name" value="AAA-ATPase-like_dom"/>
</dbReference>
<dbReference type="PANTHER" id="PTHR34825">
    <property type="entry name" value="CONSERVED PROTEIN, WITH A WEAK D-GALACTARATE DEHYDRATASE/ALTRONATE HYDROLASE DOMAIN"/>
    <property type="match status" value="1"/>
</dbReference>
<dbReference type="GO" id="GO:0005524">
    <property type="term" value="F:ATP binding"/>
    <property type="evidence" value="ECO:0007669"/>
    <property type="project" value="UniProtKB-KW"/>
</dbReference>
<dbReference type="Pfam" id="PF09820">
    <property type="entry name" value="AAA-ATPase_like"/>
    <property type="match status" value="1"/>
</dbReference>
<organism evidence="2 3">
    <name type="scientific">Candidatus Mediterraneibacter caccavium</name>
    <dbReference type="NCBI Taxonomy" id="2838661"/>
    <lineage>
        <taxon>Bacteria</taxon>
        <taxon>Bacillati</taxon>
        <taxon>Bacillota</taxon>
        <taxon>Clostridia</taxon>
        <taxon>Lachnospirales</taxon>
        <taxon>Lachnospiraceae</taxon>
        <taxon>Mediterraneibacter</taxon>
    </lineage>
</organism>
<evidence type="ECO:0000259" key="1">
    <source>
        <dbReference type="Pfam" id="PF09820"/>
    </source>
</evidence>
<proteinExistence type="predicted"/>
<evidence type="ECO:0000313" key="3">
    <source>
        <dbReference type="Proteomes" id="UP000824243"/>
    </source>
</evidence>
<dbReference type="EMBL" id="DXFA01000064">
    <property type="protein sequence ID" value="HIX48058.1"/>
    <property type="molecule type" value="Genomic_DNA"/>
</dbReference>
<reference evidence="2" key="2">
    <citation type="submission" date="2021-04" db="EMBL/GenBank/DDBJ databases">
        <authorList>
            <person name="Gilroy R."/>
        </authorList>
    </citation>
    <scope>NUCLEOTIDE SEQUENCE</scope>
    <source>
        <strain evidence="2">ChiSjej5B23-15282</strain>
    </source>
</reference>
<feature type="domain" description="AAA-ATPase-like" evidence="1">
    <location>
        <begin position="10"/>
        <end position="242"/>
    </location>
</feature>
<dbReference type="Proteomes" id="UP000824243">
    <property type="component" value="Unassembled WGS sequence"/>
</dbReference>
<dbReference type="AlphaFoldDB" id="A0A9D1VWT3"/>
<sequence length="508" mass="58479">MCGRQKDMLPIGIENFKEIRTEGYYYVDKTGLIRDLLTRRSKVNLFTRPRRFGKSLNMSMLQSFFEYGGEKTLFDGLEISKEPDLCEKYMGKYPVISVSLKSVNGADYETARALMCSVIGEEALRFYDSLDGSERLNEAEKERYRQLIDIDRKGNEGFAMPDAVLMGSLRLLSALLEKHFGEKVIILIDEYDVPLAKAEEKGYYNEMVLLIRNIFEQALKTNNSLYFAVLTGCMRVSRESIFTGLNNLKVLSVTSVRFDEYFGFTDQEVRRMLEYYGLSGKYDTVKQWYDGYRFGNVDVYCPWDVISYCDELTDDPSAGPKDYWSNTSSNDVVRRLLEKSTAAMRDDIERLISGESVTKEVNEELTYNDLYSRAENVWSVLFTTGYLTQRGKADGEFRRLAIPNREIQNIFMNQIREWMQAKVREDGARLQEFCEALKNADTGSVQSIFTGFLGETISIRDTAVKNELKENFYHGFLLGLLRSRENWKVVSNRESGTGFADITVEIFA</sequence>
<dbReference type="PANTHER" id="PTHR34825:SF1">
    <property type="entry name" value="AAA-ATPASE-LIKE DOMAIN-CONTAINING PROTEIN"/>
    <property type="match status" value="1"/>
</dbReference>
<evidence type="ECO:0000313" key="2">
    <source>
        <dbReference type="EMBL" id="HIX48058.1"/>
    </source>
</evidence>
<gene>
    <name evidence="2" type="ORF">H9981_03435</name>
</gene>